<keyword evidence="4 6" id="KW-0134">Cell wall</keyword>
<accession>A0ABR2TE66</accession>
<evidence type="ECO:0000313" key="8">
    <source>
        <dbReference type="Proteomes" id="UP001396334"/>
    </source>
</evidence>
<evidence type="ECO:0000256" key="2">
    <source>
        <dbReference type="ARBA" id="ARBA00004191"/>
    </source>
</evidence>
<comment type="caution">
    <text evidence="7">The sequence shown here is derived from an EMBL/GenBank/DDBJ whole genome shotgun (WGS) entry which is preliminary data.</text>
</comment>
<dbReference type="PANTHER" id="PTHR21562:SF120">
    <property type="entry name" value="PECTIN ACETYLESTERASE"/>
    <property type="match status" value="1"/>
</dbReference>
<keyword evidence="6" id="KW-0378">Hydrolase</keyword>
<gene>
    <name evidence="7" type="ORF">V6N11_077695</name>
</gene>
<evidence type="ECO:0000256" key="6">
    <source>
        <dbReference type="RuleBase" id="RU363114"/>
    </source>
</evidence>
<dbReference type="EC" id="3.1.1.-" evidence="6"/>
<dbReference type="InterPro" id="IPR004963">
    <property type="entry name" value="PAE/NOTUM"/>
</dbReference>
<keyword evidence="6" id="KW-0964">Secreted</keyword>
<dbReference type="EMBL" id="JBBPBN010000006">
    <property type="protein sequence ID" value="KAK9035661.1"/>
    <property type="molecule type" value="Genomic_DNA"/>
</dbReference>
<evidence type="ECO:0000313" key="7">
    <source>
        <dbReference type="EMBL" id="KAK9035661.1"/>
    </source>
</evidence>
<dbReference type="PANTHER" id="PTHR21562">
    <property type="entry name" value="NOTUM-RELATED"/>
    <property type="match status" value="1"/>
</dbReference>
<proteinExistence type="inferred from homology"/>
<protein>
    <recommendedName>
        <fullName evidence="6">Pectin acetylesterase</fullName>
        <ecNumber evidence="6">3.1.1.-</ecNumber>
    </recommendedName>
</protein>
<organism evidence="7 8">
    <name type="scientific">Hibiscus sabdariffa</name>
    <name type="common">roselle</name>
    <dbReference type="NCBI Taxonomy" id="183260"/>
    <lineage>
        <taxon>Eukaryota</taxon>
        <taxon>Viridiplantae</taxon>
        <taxon>Streptophyta</taxon>
        <taxon>Embryophyta</taxon>
        <taxon>Tracheophyta</taxon>
        <taxon>Spermatophyta</taxon>
        <taxon>Magnoliopsida</taxon>
        <taxon>eudicotyledons</taxon>
        <taxon>Gunneridae</taxon>
        <taxon>Pentapetalae</taxon>
        <taxon>rosids</taxon>
        <taxon>malvids</taxon>
        <taxon>Malvales</taxon>
        <taxon>Malvaceae</taxon>
        <taxon>Malvoideae</taxon>
        <taxon>Hibiscus</taxon>
    </lineage>
</organism>
<name>A0ABR2TE66_9ROSI</name>
<evidence type="ECO:0000256" key="5">
    <source>
        <dbReference type="ARBA" id="ARBA00023316"/>
    </source>
</evidence>
<comment type="subcellular location">
    <subcellularLocation>
        <location evidence="2 6">Secreted</location>
        <location evidence="2 6">Cell wall</location>
    </subcellularLocation>
</comment>
<evidence type="ECO:0000256" key="4">
    <source>
        <dbReference type="ARBA" id="ARBA00022512"/>
    </source>
</evidence>
<comment type="function">
    <text evidence="1 6">Hydrolyzes acetyl esters in homogalacturonan regions of pectin. In type I primary cell wall, galacturonic acid residues of pectin can be acetylated at the O-2 and O-3 positions. Decreasing the degree of acetylation of pectin gels in vitro alters their physical properties.</text>
</comment>
<sequence>MDPTSCFFPQNLVAIANIKTPMFLLNAAYDAWQKQNFGIVWKGQEILIPLSADPNGLWHDCKMDHAHCNSSQMQFLQDFKNQMLNAMNGFSKSNKNCFIHKFLFCLLAAREIGYNTWYEND</sequence>
<evidence type="ECO:0000256" key="1">
    <source>
        <dbReference type="ARBA" id="ARBA00003534"/>
    </source>
</evidence>
<keyword evidence="5 6" id="KW-0961">Cell wall biogenesis/degradation</keyword>
<dbReference type="Pfam" id="PF03283">
    <property type="entry name" value="PAE"/>
    <property type="match status" value="1"/>
</dbReference>
<dbReference type="Proteomes" id="UP001396334">
    <property type="component" value="Unassembled WGS sequence"/>
</dbReference>
<comment type="similarity">
    <text evidence="3 6">Belongs to the pectinacetylesterase family.</text>
</comment>
<keyword evidence="8" id="KW-1185">Reference proteome</keyword>
<evidence type="ECO:0000256" key="3">
    <source>
        <dbReference type="ARBA" id="ARBA00005784"/>
    </source>
</evidence>
<reference evidence="7 8" key="1">
    <citation type="journal article" date="2024" name="G3 (Bethesda)">
        <title>Genome assembly of Hibiscus sabdariffa L. provides insights into metabolisms of medicinal natural products.</title>
        <authorList>
            <person name="Kim T."/>
        </authorList>
    </citation>
    <scope>NUCLEOTIDE SEQUENCE [LARGE SCALE GENOMIC DNA]</scope>
    <source>
        <strain evidence="7">TK-2024</strain>
        <tissue evidence="7">Old leaves</tissue>
    </source>
</reference>